<evidence type="ECO:0000259" key="2">
    <source>
        <dbReference type="PROSITE" id="PS51184"/>
    </source>
</evidence>
<comment type="caution">
    <text evidence="3">The sequence shown here is derived from an EMBL/GenBank/DDBJ whole genome shotgun (WGS) entry which is preliminary data.</text>
</comment>
<feature type="domain" description="JmjC" evidence="2">
    <location>
        <begin position="274"/>
        <end position="436"/>
    </location>
</feature>
<name>A0ABR1JWE5_9AGAR</name>
<feature type="region of interest" description="Disordered" evidence="1">
    <location>
        <begin position="74"/>
        <end position="110"/>
    </location>
</feature>
<protein>
    <recommendedName>
        <fullName evidence="2">JmjC domain-containing protein</fullName>
    </recommendedName>
</protein>
<dbReference type="EMBL" id="JBANRG010000004">
    <property type="protein sequence ID" value="KAK7467302.1"/>
    <property type="molecule type" value="Genomic_DNA"/>
</dbReference>
<keyword evidence="4" id="KW-1185">Reference proteome</keyword>
<reference evidence="3 4" key="1">
    <citation type="submission" date="2024-01" db="EMBL/GenBank/DDBJ databases">
        <title>A draft genome for the cacao thread blight pathogen Marasmiellus scandens.</title>
        <authorList>
            <person name="Baruah I.K."/>
            <person name="Leung J."/>
            <person name="Bukari Y."/>
            <person name="Amoako-Attah I."/>
            <person name="Meinhardt L.W."/>
            <person name="Bailey B.A."/>
            <person name="Cohen S.P."/>
        </authorList>
    </citation>
    <scope>NUCLEOTIDE SEQUENCE [LARGE SCALE GENOMIC DNA]</scope>
    <source>
        <strain evidence="3 4">GH-19</strain>
    </source>
</reference>
<feature type="compositionally biased region" description="Basic and acidic residues" evidence="1">
    <location>
        <begin position="85"/>
        <end position="105"/>
    </location>
</feature>
<gene>
    <name evidence="3" type="ORF">VKT23_004359</name>
</gene>
<dbReference type="Proteomes" id="UP001498398">
    <property type="component" value="Unassembled WGS sequence"/>
</dbReference>
<dbReference type="PROSITE" id="PS51184">
    <property type="entry name" value="JMJC"/>
    <property type="match status" value="1"/>
</dbReference>
<dbReference type="Gene3D" id="2.60.120.650">
    <property type="entry name" value="Cupin"/>
    <property type="match status" value="1"/>
</dbReference>
<dbReference type="InterPro" id="IPR003347">
    <property type="entry name" value="JmjC_dom"/>
</dbReference>
<evidence type="ECO:0000313" key="4">
    <source>
        <dbReference type="Proteomes" id="UP001498398"/>
    </source>
</evidence>
<organism evidence="3 4">
    <name type="scientific">Marasmiellus scandens</name>
    <dbReference type="NCBI Taxonomy" id="2682957"/>
    <lineage>
        <taxon>Eukaryota</taxon>
        <taxon>Fungi</taxon>
        <taxon>Dikarya</taxon>
        <taxon>Basidiomycota</taxon>
        <taxon>Agaricomycotina</taxon>
        <taxon>Agaricomycetes</taxon>
        <taxon>Agaricomycetidae</taxon>
        <taxon>Agaricales</taxon>
        <taxon>Marasmiineae</taxon>
        <taxon>Omphalotaceae</taxon>
        <taxon>Marasmiellus</taxon>
    </lineage>
</organism>
<dbReference type="SUPFAM" id="SSF51197">
    <property type="entry name" value="Clavaminate synthase-like"/>
    <property type="match status" value="1"/>
</dbReference>
<sequence length="603" mass="68253">MRRGLETTSRVRFCEKLFSPPRDETTRYFCALRRKDNENQDQWIERLQLHPVFGNNRLSQKDWDILGSGRQAVSNYYNNPKRRKSVSDRQTDPPSRKRRKNDQQLRENTFPSQRCIDLTTGVKGFSLPNEAAVIEWTGSSGTVLRTCAPTIRVDGANLLQEEEDYIKAVATQYGFVETSNEHVVFLDPEMPEILSVIRFHLAQNKLVFVTPGLSSYTHKDLSTKDLHESLLEHNVKEDRRIEAHSMKLKCSSTPGYEQTIPMTVKEFIRRVDDHDDSLSYRVAKVTVNSGYSGLDDLETAIANTDREIPDWEGKHLTDKSWGLVHHPGTFTSWHHDGDGKVTAIVPKLGVKLWSAYIPSRALAPVEVEKAILRLCGQKLVVPEAKEGIVITIMLKPGDLLFQPAGLVHQVYTPTISYFQGSSFWMYNSLHLTQFSRLIDAKYGDITTNVDHQELAILRSMVRLALFIPLATDIGNAVSASANSALLTGSTVHYKKPAVALYEMIANAPRYIAEHTLVEPSDTEDCRQVEAVEELRAGIVLEMRNVAHQAQAMKILEKLITKDFGLNLGKKKLEKCQAYLEKTDREWFMPGESGKVDFVGLRLI</sequence>
<accession>A0ABR1JWE5</accession>
<evidence type="ECO:0000256" key="1">
    <source>
        <dbReference type="SAM" id="MobiDB-lite"/>
    </source>
</evidence>
<proteinExistence type="predicted"/>
<evidence type="ECO:0000313" key="3">
    <source>
        <dbReference type="EMBL" id="KAK7467302.1"/>
    </source>
</evidence>